<comment type="similarity">
    <text evidence="2">Belongs to the bacterial solute-binding protein 1 family.</text>
</comment>
<dbReference type="EMBL" id="RJJQ01000003">
    <property type="protein sequence ID" value="RNI24316.1"/>
    <property type="molecule type" value="Genomic_DNA"/>
</dbReference>
<evidence type="ECO:0000313" key="8">
    <source>
        <dbReference type="Proteomes" id="UP000271678"/>
    </source>
</evidence>
<comment type="subcellular location">
    <subcellularLocation>
        <location evidence="1">Cell envelope</location>
    </subcellularLocation>
</comment>
<dbReference type="Pfam" id="PF01547">
    <property type="entry name" value="SBP_bac_1"/>
    <property type="match status" value="1"/>
</dbReference>
<dbReference type="InterPro" id="IPR050490">
    <property type="entry name" value="Bact_solute-bd_prot1"/>
</dbReference>
<dbReference type="Gene3D" id="3.40.190.10">
    <property type="entry name" value="Periplasmic binding protein-like II"/>
    <property type="match status" value="1"/>
</dbReference>
<evidence type="ECO:0000256" key="2">
    <source>
        <dbReference type="ARBA" id="ARBA00008520"/>
    </source>
</evidence>
<name>A0A3M9MFJ6_9MICO</name>
<feature type="compositionally biased region" description="Gly residues" evidence="5">
    <location>
        <begin position="35"/>
        <end position="48"/>
    </location>
</feature>
<dbReference type="InterPro" id="IPR006311">
    <property type="entry name" value="TAT_signal"/>
</dbReference>
<organism evidence="7 8">
    <name type="scientific">Flexivirga caeni</name>
    <dbReference type="NCBI Taxonomy" id="2294115"/>
    <lineage>
        <taxon>Bacteria</taxon>
        <taxon>Bacillati</taxon>
        <taxon>Actinomycetota</taxon>
        <taxon>Actinomycetes</taxon>
        <taxon>Micrococcales</taxon>
        <taxon>Dermacoccaceae</taxon>
        <taxon>Flexivirga</taxon>
    </lineage>
</organism>
<comment type="caution">
    <text evidence="7">The sequence shown here is derived from an EMBL/GenBank/DDBJ whole genome shotgun (WGS) entry which is preliminary data.</text>
</comment>
<evidence type="ECO:0000256" key="1">
    <source>
        <dbReference type="ARBA" id="ARBA00004196"/>
    </source>
</evidence>
<keyword evidence="8" id="KW-1185">Reference proteome</keyword>
<dbReference type="PANTHER" id="PTHR43649">
    <property type="entry name" value="ARABINOSE-BINDING PROTEIN-RELATED"/>
    <property type="match status" value="1"/>
</dbReference>
<dbReference type="InterPro" id="IPR006059">
    <property type="entry name" value="SBP"/>
</dbReference>
<dbReference type="RefSeq" id="WP_123270356.1">
    <property type="nucleotide sequence ID" value="NZ_RJJQ01000003.1"/>
</dbReference>
<dbReference type="PROSITE" id="PS51257">
    <property type="entry name" value="PROKAR_LIPOPROTEIN"/>
    <property type="match status" value="1"/>
</dbReference>
<reference evidence="7 8" key="1">
    <citation type="submission" date="2018-11" db="EMBL/GenBank/DDBJ databases">
        <title>Draft genome of Simplicispira Flexivirga sp. BO-16.</title>
        <authorList>
            <person name="Im W.T."/>
        </authorList>
    </citation>
    <scope>NUCLEOTIDE SEQUENCE [LARGE SCALE GENOMIC DNA]</scope>
    <source>
        <strain evidence="7 8">BO-16</strain>
    </source>
</reference>
<dbReference type="GO" id="GO:0030313">
    <property type="term" value="C:cell envelope"/>
    <property type="evidence" value="ECO:0007669"/>
    <property type="project" value="UniProtKB-SubCell"/>
</dbReference>
<proteinExistence type="inferred from homology"/>
<dbReference type="PANTHER" id="PTHR43649:SF31">
    <property type="entry name" value="SN-GLYCEROL-3-PHOSPHATE-BINDING PERIPLASMIC PROTEIN UGPB"/>
    <property type="match status" value="1"/>
</dbReference>
<sequence>MTLNDSKVNRRTVMRTALAAGLALPVGGALASCAGGGSSGSKSSGGGSAAPSGSTSADNPFGFTDKSTVDAVIFNGGYGTDYVSFAGQVVMKKYPGSKVKVSPSTQISQQLQPRFVSGNPPDLVDDSGAQAIGVNTIAAQLEDLTPVLEANNYEGTKISDNLYPGVKEAGLVGDKMVVLNYVMTVYGLWYSESLFAANGWTPPKTWDDLLDLGAKAKAKGKYLFVWGQQAASYYQQLLMDSAIKQGGDEVRLGLENLEPKCWSNPTIQAVLAKLEEIVKKGYFKPGGAGTQFTQAQAQWSNDESGIMYASGSWIENEMKSQTKAGFKMTGIPEPVLDTSTSKMPYDALNAAPGEQYIVPSKGKDPNGGKELLRAMLSKEAATNFAKTKLAPTIVKGTVPTDGFGSTALQSQIKMLDAAGSHLFNVRFVSLYGTVQDQLVPWNSFLSGQLDAAGLTKALQQISDKVRNDPSVKKVKIS</sequence>
<gene>
    <name evidence="7" type="primary">ngcE</name>
    <name evidence="7" type="ORF">EFY87_04940</name>
</gene>
<evidence type="ECO:0000256" key="4">
    <source>
        <dbReference type="ARBA" id="ARBA00022729"/>
    </source>
</evidence>
<accession>A0A3M9MFJ6</accession>
<dbReference type="Proteomes" id="UP000271678">
    <property type="component" value="Unassembled WGS sequence"/>
</dbReference>
<evidence type="ECO:0000256" key="6">
    <source>
        <dbReference type="SAM" id="SignalP"/>
    </source>
</evidence>
<keyword evidence="3" id="KW-0813">Transport</keyword>
<dbReference type="OrthoDB" id="8663148at2"/>
<feature type="signal peptide" evidence="6">
    <location>
        <begin position="1"/>
        <end position="31"/>
    </location>
</feature>
<dbReference type="InterPro" id="IPR022386">
    <property type="entry name" value="Chitin_NgcE"/>
</dbReference>
<dbReference type="AlphaFoldDB" id="A0A3M9MFJ6"/>
<keyword evidence="4 6" id="KW-0732">Signal</keyword>
<feature type="region of interest" description="Disordered" evidence="5">
    <location>
        <begin position="35"/>
        <end position="57"/>
    </location>
</feature>
<feature type="chain" id="PRO_5018096043" evidence="6">
    <location>
        <begin position="32"/>
        <end position="477"/>
    </location>
</feature>
<dbReference type="PROSITE" id="PS51318">
    <property type="entry name" value="TAT"/>
    <property type="match status" value="1"/>
</dbReference>
<evidence type="ECO:0000313" key="7">
    <source>
        <dbReference type="EMBL" id="RNI24316.1"/>
    </source>
</evidence>
<evidence type="ECO:0000256" key="5">
    <source>
        <dbReference type="SAM" id="MobiDB-lite"/>
    </source>
</evidence>
<dbReference type="NCBIfam" id="TIGR03851">
    <property type="entry name" value="chitin_NgcE"/>
    <property type="match status" value="1"/>
</dbReference>
<dbReference type="SUPFAM" id="SSF53850">
    <property type="entry name" value="Periplasmic binding protein-like II"/>
    <property type="match status" value="1"/>
</dbReference>
<evidence type="ECO:0000256" key="3">
    <source>
        <dbReference type="ARBA" id="ARBA00022448"/>
    </source>
</evidence>
<protein>
    <submittedName>
        <fullName evidence="7">Carbohydrate ABC transporter, N-acetylglucosamine/diacetylchitobiose-binding protein</fullName>
    </submittedName>
</protein>